<keyword evidence="2" id="KW-1185">Reference proteome</keyword>
<evidence type="ECO:0000313" key="2">
    <source>
        <dbReference type="Proteomes" id="UP001204953"/>
    </source>
</evidence>
<comment type="caution">
    <text evidence="1">The sequence shown here is derived from an EMBL/GenBank/DDBJ whole genome shotgun (WGS) entry which is preliminary data.</text>
</comment>
<dbReference type="Proteomes" id="UP001204953">
    <property type="component" value="Unassembled WGS sequence"/>
</dbReference>
<organism evidence="1 2">
    <name type="scientific">Limnofasciculus baicalensis BBK-W-15</name>
    <dbReference type="NCBI Taxonomy" id="2699891"/>
    <lineage>
        <taxon>Bacteria</taxon>
        <taxon>Bacillati</taxon>
        <taxon>Cyanobacteriota</taxon>
        <taxon>Cyanophyceae</taxon>
        <taxon>Coleofasciculales</taxon>
        <taxon>Coleofasciculaceae</taxon>
        <taxon>Limnofasciculus</taxon>
        <taxon>Limnofasciculus baicalensis</taxon>
    </lineage>
</organism>
<dbReference type="EMBL" id="JAMZMM010000354">
    <property type="protein sequence ID" value="MCP2731580.1"/>
    <property type="molecule type" value="Genomic_DNA"/>
</dbReference>
<proteinExistence type="predicted"/>
<evidence type="ECO:0000313" key="1">
    <source>
        <dbReference type="EMBL" id="MCP2731580.1"/>
    </source>
</evidence>
<accession>A0AAE3KPI6</accession>
<sequence>MSRGLGNGWMIGGWDGLRKLSIFSADIHLLAQTAQQLYTLAKYRELEETAEFRSLFP</sequence>
<reference evidence="1" key="1">
    <citation type="submission" date="2022-06" db="EMBL/GenBank/DDBJ databases">
        <title>New cyanobacteria of genus Symplocastrum in benthos of Lake Baikal.</title>
        <authorList>
            <person name="Sorokovikova E."/>
            <person name="Tikhonova I."/>
            <person name="Krasnopeev A."/>
            <person name="Evseev P."/>
            <person name="Gladkikh A."/>
            <person name="Belykh O."/>
        </authorList>
    </citation>
    <scope>NUCLEOTIDE SEQUENCE</scope>
    <source>
        <strain evidence="1">BBK-W-15</strain>
    </source>
</reference>
<gene>
    <name evidence="1" type="ORF">NJ959_24435</name>
</gene>
<dbReference type="AlphaFoldDB" id="A0AAE3KPI6"/>
<protein>
    <submittedName>
        <fullName evidence="1">Uncharacterized protein</fullName>
    </submittedName>
</protein>
<name>A0AAE3KPI6_9CYAN</name>